<dbReference type="GO" id="GO:0046856">
    <property type="term" value="P:phosphatidylinositol dephosphorylation"/>
    <property type="evidence" value="ECO:0007669"/>
    <property type="project" value="InterPro"/>
</dbReference>
<dbReference type="Pfam" id="PF04784">
    <property type="entry name" value="DUF547"/>
    <property type="match status" value="1"/>
</dbReference>
<dbReference type="PROSITE" id="PS50275">
    <property type="entry name" value="SAC"/>
    <property type="match status" value="1"/>
</dbReference>
<dbReference type="InterPro" id="IPR043573">
    <property type="entry name" value="Fig4-like"/>
</dbReference>
<dbReference type="GO" id="GO:0012505">
    <property type="term" value="C:endomembrane system"/>
    <property type="evidence" value="ECO:0007669"/>
    <property type="project" value="UniProtKB-SubCell"/>
</dbReference>
<organism evidence="6 7">
    <name type="scientific">Trypanosoma conorhini</name>
    <dbReference type="NCBI Taxonomy" id="83891"/>
    <lineage>
        <taxon>Eukaryota</taxon>
        <taxon>Discoba</taxon>
        <taxon>Euglenozoa</taxon>
        <taxon>Kinetoplastea</taxon>
        <taxon>Metakinetoplastina</taxon>
        <taxon>Trypanosomatida</taxon>
        <taxon>Trypanosomatidae</taxon>
        <taxon>Trypanosoma</taxon>
    </lineage>
</organism>
<feature type="region of interest" description="Disordered" evidence="4">
    <location>
        <begin position="600"/>
        <end position="651"/>
    </location>
</feature>
<dbReference type="GeneID" id="40319599"/>
<reference evidence="6 7" key="1">
    <citation type="journal article" date="2018" name="BMC Genomics">
        <title>Genomic comparison of Trypanosoma conorhini and Trypanosoma rangeli to Trypanosoma cruzi strains of high and low virulence.</title>
        <authorList>
            <person name="Bradwell K.R."/>
            <person name="Koparde V.N."/>
            <person name="Matveyev A.V."/>
            <person name="Serrano M.G."/>
            <person name="Alves J.M."/>
            <person name="Parikh H."/>
            <person name="Huang B."/>
            <person name="Lee V."/>
            <person name="Espinosa-Alvarez O."/>
            <person name="Ortiz P.A."/>
            <person name="Costa-Martins A.G."/>
            <person name="Teixeira M.M."/>
            <person name="Buck G.A."/>
        </authorList>
    </citation>
    <scope>NUCLEOTIDE SEQUENCE [LARGE SCALE GENOMIC DNA]</scope>
    <source>
        <strain evidence="6 7">025E</strain>
    </source>
</reference>
<dbReference type="InterPro" id="IPR002013">
    <property type="entry name" value="SAC_dom"/>
</dbReference>
<dbReference type="PANTHER" id="PTHR45738:SF5">
    <property type="entry name" value="POLYPHOSPHOINOSITIDE PHOSPHATASE"/>
    <property type="match status" value="1"/>
</dbReference>
<name>A0A3R7KV12_9TRYP</name>
<comment type="subcellular location">
    <subcellularLocation>
        <location evidence="1">Endomembrane system</location>
    </subcellularLocation>
</comment>
<dbReference type="RefSeq" id="XP_029226986.1">
    <property type="nucleotide sequence ID" value="XM_029372877.1"/>
</dbReference>
<dbReference type="InterPro" id="IPR006869">
    <property type="entry name" value="DUF547"/>
</dbReference>
<feature type="domain" description="SAC" evidence="5">
    <location>
        <begin position="183"/>
        <end position="548"/>
    </location>
</feature>
<evidence type="ECO:0000313" key="6">
    <source>
        <dbReference type="EMBL" id="RNF13957.1"/>
    </source>
</evidence>
<dbReference type="GO" id="GO:0004439">
    <property type="term" value="F:phosphatidylinositol-4,5-bisphosphate 5-phosphatase activity"/>
    <property type="evidence" value="ECO:0007669"/>
    <property type="project" value="UniProtKB-EC"/>
</dbReference>
<dbReference type="OrthoDB" id="405996at2759"/>
<dbReference type="EMBL" id="MKKU01000384">
    <property type="protein sequence ID" value="RNF13957.1"/>
    <property type="molecule type" value="Genomic_DNA"/>
</dbReference>
<evidence type="ECO:0000256" key="1">
    <source>
        <dbReference type="ARBA" id="ARBA00004308"/>
    </source>
</evidence>
<evidence type="ECO:0000256" key="2">
    <source>
        <dbReference type="ARBA" id="ARBA00022801"/>
    </source>
</evidence>
<accession>A0A3R7KV12</accession>
<feature type="region of interest" description="Disordered" evidence="4">
    <location>
        <begin position="1"/>
        <end position="24"/>
    </location>
</feature>
<keyword evidence="3" id="KW-0472">Membrane</keyword>
<keyword evidence="7" id="KW-1185">Reference proteome</keyword>
<keyword evidence="2 6" id="KW-0378">Hydrolase</keyword>
<gene>
    <name evidence="6" type="ORF">Tco025E_05988</name>
</gene>
<dbReference type="Pfam" id="PF02383">
    <property type="entry name" value="Syja_N"/>
    <property type="match status" value="1"/>
</dbReference>
<dbReference type="GO" id="GO:0043813">
    <property type="term" value="F:phosphatidylinositol-3,5-bisphosphate 5-phosphatase activity"/>
    <property type="evidence" value="ECO:0007669"/>
    <property type="project" value="InterPro"/>
</dbReference>
<sequence length="1553" mass="170767">MEGNDGPAQAPSGGTCRGSGSDDWRECGATLPPPRLPLLDSISLYETPSRCYVVGADAAQKEYRVLRFTKSNSDALQYSDMGAHAPAEAQALVKHVSKEAKTPALRGKALLGCIRFTKGYYLLLVTRRRCVARLGYHRIFEVADVELVSLCIAEPATTVLLAAAGASSFLHPRPAEDYYRSQLLSTSLKQHFYYSHTYDLTNTLQTNMTHPCGEHRVRCKFVWNEFLLEPFFLPATSPQAPSRSAGEEGEARRLAAGVEQWFVYLTHGSIVQCPVGCGLTPLLLTLIGRVSKNFAGVRYLRRGVDGDGHAANHVEVEQIVVDESQLHAHFSKGSFTSYVQVRGSVPLHWFHPPTQLPKPPIRLGVRDVYYTNTRKHFQELLEDYGAPLIVMNLLRQREKRPRESILGWEFRRAVMTLKGFVGADAEAEGGEEVLSYLEFDIRESAHAAWNHVTVFAEGALEKTGFFVSNRTGTRVRRQEGVIRSNCVDCVDRTNLAQFFFGLHALGHQLHSLGLLHSPVDLAASPGVQDLLLRMYLLLGDAIAVQYGGSPQVGAGVLNRGTGWDQLMGIKRLYNNMVGDREKQSALNLFLGRHQLYRKAQSSALNPVPPVPGAEAVGGEEQDEGEEKAAAVKAGDGASSTRTLGPPAEGRGLRRMSFDRRAGRVVEPTELEPDCSLHFKRAPPLARTNEVRGWWKEPLQRHRRFLDAGNVPLRRTGLSTMGDMPHEAEKERERLLSRLCLCERAAAVKPDDDDDTEEVGKGTVLQEGETVVLAPTTALNTLVRRTVLPPCRPLSTQRLEFMRSLMLQRELELEQLWDTTPEPAVELLHNHREFPDEVRASIFYQAIDAVRRMSDACEPPADLRRMRLAALSVYGDPVDWNVETVVEALLEVEPQVRAGTLNYLRRMNVDGYTLLYLLNTDAMGQRELLDRFIGLVKELPRASLESALRCCAELDYEKLEWTQLEEEVHSNSTRGSGDAIASPDSTCRLLQPFFQEAVCPATMGTVVRRLLQNMSDATSGVPRSDRLRYREKFDQRVPSAVVATQGFSAAELHAWLLRNSARLGLTLHNHVEQHDASQACWKFMLWLAQANLVVQLIVDPSPGVLVRPVIKLGDFAMRTWLFTLRPLQEMHVLNRDGVFRGDLEPAVGSMPSFSAPAALFAPSSSGCPAVACAESLVRVALLALSSVQEMTLTGAGDAAQNAAFRALLNSLFVHSARLVDVDLALLRPRERWCFWVNVFNALYIHAWLAAFVVQAQDYPSFHNTNGYEIAGYFFSLSDIKHGLLRGNRPAAFALLPPFEPGDPRVLFAPTEPEETADGCGKEAAKPTAATAALHRMRGRILLALMDTFLVPNKLENAPVYNPRTLLEEEEPAGLDIALSGAGAPPPPPLGAADINDSDDDVVPLGGGGDGAFVAQELSPTPRGVLRRASGGPAGAATWWFTSWLGNRLSGKSAVFAHPCVPLLSALLPGQIYAIEGYVLRSLSPASSQATVMRDGVACPRALLPLLFFPEEFGTNADEAIRSLHQMHTAAAGWKLLSPVSPLSPDASSVAPEGR</sequence>
<comment type="caution">
    <text evidence="6">The sequence shown here is derived from an EMBL/GenBank/DDBJ whole genome shotgun (WGS) entry which is preliminary data.</text>
</comment>
<evidence type="ECO:0000259" key="5">
    <source>
        <dbReference type="PROSITE" id="PS50275"/>
    </source>
</evidence>
<evidence type="ECO:0000313" key="7">
    <source>
        <dbReference type="Proteomes" id="UP000284403"/>
    </source>
</evidence>
<protein>
    <submittedName>
        <fullName evidence="6">Putative synaptojanin (N-terminal domain), putative,inositol/phosphatidylinositol phosphatase</fullName>
        <ecNumber evidence="6">3.1.3.36</ecNumber>
    </submittedName>
</protein>
<evidence type="ECO:0000256" key="4">
    <source>
        <dbReference type="SAM" id="MobiDB-lite"/>
    </source>
</evidence>
<dbReference type="PANTHER" id="PTHR45738">
    <property type="entry name" value="POLYPHOSPHOINOSITIDE PHOSPHATASE"/>
    <property type="match status" value="1"/>
</dbReference>
<evidence type="ECO:0000256" key="3">
    <source>
        <dbReference type="ARBA" id="ARBA00023136"/>
    </source>
</evidence>
<feature type="region of interest" description="Disordered" evidence="4">
    <location>
        <begin position="1375"/>
        <end position="1399"/>
    </location>
</feature>
<dbReference type="EC" id="3.1.3.36" evidence="6"/>
<dbReference type="Proteomes" id="UP000284403">
    <property type="component" value="Unassembled WGS sequence"/>
</dbReference>
<proteinExistence type="predicted"/>